<dbReference type="GO" id="GO:0032981">
    <property type="term" value="P:mitochondrial respiratory chain complex I assembly"/>
    <property type="evidence" value="ECO:0007669"/>
    <property type="project" value="UniProtKB-ARBA"/>
</dbReference>
<keyword evidence="4" id="KW-0808">Transferase</keyword>
<dbReference type="AlphaFoldDB" id="A0AAD1RI46"/>
<dbReference type="FunFam" id="3.40.50.150:FF:000199">
    <property type="entry name" value="arginine-hydroxylase NDUFAF5, mitochondrial isoform X1"/>
    <property type="match status" value="1"/>
</dbReference>
<protein>
    <recommendedName>
        <fullName evidence="8">Arginine-hydroxylase NDUFAF5, mitochondrial</fullName>
    </recommendedName>
    <alternativeName>
        <fullName evidence="9">NADH dehydrogenase [ubiquinone] 1 alpha subcomplex assembly factor 5</fullName>
    </alternativeName>
    <alternativeName>
        <fullName evidence="10">Putative methyltransferase NDUFAF5</fullName>
    </alternativeName>
</protein>
<organism evidence="13 14">
    <name type="scientific">Pelobates cultripes</name>
    <name type="common">Western spadefoot toad</name>
    <dbReference type="NCBI Taxonomy" id="61616"/>
    <lineage>
        <taxon>Eukaryota</taxon>
        <taxon>Metazoa</taxon>
        <taxon>Chordata</taxon>
        <taxon>Craniata</taxon>
        <taxon>Vertebrata</taxon>
        <taxon>Euteleostomi</taxon>
        <taxon>Amphibia</taxon>
        <taxon>Batrachia</taxon>
        <taxon>Anura</taxon>
        <taxon>Pelobatoidea</taxon>
        <taxon>Pelobatidae</taxon>
        <taxon>Pelobates</taxon>
    </lineage>
</organism>
<evidence type="ECO:0000256" key="10">
    <source>
        <dbReference type="ARBA" id="ARBA00042549"/>
    </source>
</evidence>
<dbReference type="InterPro" id="IPR029063">
    <property type="entry name" value="SAM-dependent_MTases_sf"/>
</dbReference>
<evidence type="ECO:0000256" key="5">
    <source>
        <dbReference type="ARBA" id="ARBA00022946"/>
    </source>
</evidence>
<feature type="region of interest" description="Disordered" evidence="11">
    <location>
        <begin position="92"/>
        <end position="137"/>
    </location>
</feature>
<sequence length="489" mass="54115">MVTPWAVGLALTVCRRALHPCSHRHMVLGNRGWHSLGKKHLGAISSLPQRGAHSSLPQRGAICSLPQRGAICSLPQRGAICSLPQRWANSSLPQRGAHSSLPQRWANSSLPQRGAHSSLPQRGAHRSLPQRGANSSLPQRMAYSSLPQRMAYSALPQRGAYSSLPQRMAHSSLPQIMAYSSSTESAFNVFDRKMKRKQRNWAACQPNAQQYDYLKEEVGARIADRVFDIARVFPFALDLGCGKGYISKHLIKETVEKLVQADMSEKALKNSVPTEIPTNNIIVDEEFIPFKDGTFDLVVSSLSLHWVNDLPRTFHEIHRVLKEDGVFIGAMFGGETLYELRCSLQLAEIEREGGFSPHVSPFTAVTDLGNLLGSSGFNMLTVDTDEIQVHYPGMFEVMLDLQGMGESSCSWNRRSLLHRDSMIAAAAIYQEMYGEKDGTVPATFEIYYMIGWKPHASQAKPAKRGSASASFADLGRVNEILSKIKGKEN</sequence>
<dbReference type="GO" id="GO:0032259">
    <property type="term" value="P:methylation"/>
    <property type="evidence" value="ECO:0007669"/>
    <property type="project" value="UniProtKB-KW"/>
</dbReference>
<dbReference type="GO" id="GO:0005739">
    <property type="term" value="C:mitochondrion"/>
    <property type="evidence" value="ECO:0007669"/>
    <property type="project" value="UniProtKB-SubCell"/>
</dbReference>
<proteinExistence type="inferred from homology"/>
<evidence type="ECO:0000256" key="7">
    <source>
        <dbReference type="ARBA" id="ARBA00023128"/>
    </source>
</evidence>
<evidence type="ECO:0000256" key="3">
    <source>
        <dbReference type="ARBA" id="ARBA00022603"/>
    </source>
</evidence>
<dbReference type="PANTHER" id="PTHR13090:SF1">
    <property type="entry name" value="ARGININE-HYDROXYLASE NDUFAF5, MITOCHONDRIAL"/>
    <property type="match status" value="1"/>
</dbReference>
<reference evidence="13" key="1">
    <citation type="submission" date="2022-03" db="EMBL/GenBank/DDBJ databases">
        <authorList>
            <person name="Alioto T."/>
            <person name="Alioto T."/>
            <person name="Gomez Garrido J."/>
        </authorList>
    </citation>
    <scope>NUCLEOTIDE SEQUENCE</scope>
</reference>
<evidence type="ECO:0000256" key="4">
    <source>
        <dbReference type="ARBA" id="ARBA00022679"/>
    </source>
</evidence>
<dbReference type="SUPFAM" id="SSF53335">
    <property type="entry name" value="S-adenosyl-L-methionine-dependent methyltransferases"/>
    <property type="match status" value="1"/>
</dbReference>
<keyword evidence="5" id="KW-0809">Transit peptide</keyword>
<keyword evidence="3" id="KW-0489">Methyltransferase</keyword>
<comment type="subcellular location">
    <subcellularLocation>
        <location evidence="1">Mitochondrion</location>
    </subcellularLocation>
</comment>
<dbReference type="Proteomes" id="UP001295444">
    <property type="component" value="Chromosome 02"/>
</dbReference>
<comment type="similarity">
    <text evidence="2">Belongs to the methyltransferase superfamily.</text>
</comment>
<evidence type="ECO:0000256" key="2">
    <source>
        <dbReference type="ARBA" id="ARBA00008361"/>
    </source>
</evidence>
<evidence type="ECO:0000256" key="6">
    <source>
        <dbReference type="ARBA" id="ARBA00023002"/>
    </source>
</evidence>
<dbReference type="EMBL" id="OW240913">
    <property type="protein sequence ID" value="CAH2255565.1"/>
    <property type="molecule type" value="Genomic_DNA"/>
</dbReference>
<accession>A0AAD1RI46</accession>
<dbReference type="Pfam" id="PF08241">
    <property type="entry name" value="Methyltransf_11"/>
    <property type="match status" value="1"/>
</dbReference>
<dbReference type="InterPro" id="IPR050602">
    <property type="entry name" value="Malonyl-ACP_OMT"/>
</dbReference>
<evidence type="ECO:0000259" key="12">
    <source>
        <dbReference type="Pfam" id="PF08241"/>
    </source>
</evidence>
<keyword evidence="7" id="KW-0496">Mitochondrion</keyword>
<dbReference type="CDD" id="cd02440">
    <property type="entry name" value="AdoMet_MTases"/>
    <property type="match status" value="1"/>
</dbReference>
<evidence type="ECO:0000256" key="11">
    <source>
        <dbReference type="SAM" id="MobiDB-lite"/>
    </source>
</evidence>
<feature type="domain" description="Methyltransferase type 11" evidence="12">
    <location>
        <begin position="237"/>
        <end position="328"/>
    </location>
</feature>
<dbReference type="GO" id="GO:0016491">
    <property type="term" value="F:oxidoreductase activity"/>
    <property type="evidence" value="ECO:0007669"/>
    <property type="project" value="UniProtKB-KW"/>
</dbReference>
<keyword evidence="14" id="KW-1185">Reference proteome</keyword>
<gene>
    <name evidence="13" type="ORF">PECUL_23A001333</name>
</gene>
<dbReference type="GO" id="GO:0008757">
    <property type="term" value="F:S-adenosylmethionine-dependent methyltransferase activity"/>
    <property type="evidence" value="ECO:0007669"/>
    <property type="project" value="InterPro"/>
</dbReference>
<evidence type="ECO:0000256" key="1">
    <source>
        <dbReference type="ARBA" id="ARBA00004173"/>
    </source>
</evidence>
<dbReference type="Gene3D" id="3.40.50.150">
    <property type="entry name" value="Vaccinia Virus protein VP39"/>
    <property type="match status" value="1"/>
</dbReference>
<evidence type="ECO:0000256" key="9">
    <source>
        <dbReference type="ARBA" id="ARBA00041833"/>
    </source>
</evidence>
<evidence type="ECO:0000313" key="13">
    <source>
        <dbReference type="EMBL" id="CAH2255565.1"/>
    </source>
</evidence>
<evidence type="ECO:0000256" key="8">
    <source>
        <dbReference type="ARBA" id="ARBA00040937"/>
    </source>
</evidence>
<dbReference type="PANTHER" id="PTHR13090">
    <property type="entry name" value="ARGININE-HYDROXYLASE NDUFAF5, MITOCHONDRIAL"/>
    <property type="match status" value="1"/>
</dbReference>
<dbReference type="InterPro" id="IPR013216">
    <property type="entry name" value="Methyltransf_11"/>
</dbReference>
<keyword evidence="6" id="KW-0560">Oxidoreductase</keyword>
<feature type="compositionally biased region" description="Polar residues" evidence="11">
    <location>
        <begin position="100"/>
        <end position="111"/>
    </location>
</feature>
<name>A0AAD1RI46_PELCU</name>
<evidence type="ECO:0000313" key="14">
    <source>
        <dbReference type="Proteomes" id="UP001295444"/>
    </source>
</evidence>